<evidence type="ECO:0000313" key="1">
    <source>
        <dbReference type="EMBL" id="KXJ97357.1"/>
    </source>
</evidence>
<proteinExistence type="predicted"/>
<accession>A0A136JJQ6</accession>
<dbReference type="Proteomes" id="UP000070501">
    <property type="component" value="Unassembled WGS sequence"/>
</dbReference>
<evidence type="ECO:0000313" key="2">
    <source>
        <dbReference type="Proteomes" id="UP000070501"/>
    </source>
</evidence>
<reference evidence="2" key="1">
    <citation type="submission" date="2016-02" db="EMBL/GenBank/DDBJ databases">
        <title>Draft genome sequence of Microdochium bolleyi, a fungal endophyte of beachgrass.</title>
        <authorList>
            <consortium name="DOE Joint Genome Institute"/>
            <person name="David A.S."/>
            <person name="May G."/>
            <person name="Haridas S."/>
            <person name="Lim J."/>
            <person name="Wang M."/>
            <person name="Labutti K."/>
            <person name="Lipzen A."/>
            <person name="Barry K."/>
            <person name="Grigoriev I.V."/>
        </authorList>
    </citation>
    <scope>NUCLEOTIDE SEQUENCE [LARGE SCALE GENOMIC DNA]</scope>
    <source>
        <strain evidence="2">J235TASD1</strain>
    </source>
</reference>
<dbReference type="AlphaFoldDB" id="A0A136JJQ6"/>
<protein>
    <submittedName>
        <fullName evidence="1">Uncharacterized protein</fullName>
    </submittedName>
</protein>
<dbReference type="OrthoDB" id="5222745at2759"/>
<dbReference type="EMBL" id="KQ964245">
    <property type="protein sequence ID" value="KXJ97357.1"/>
    <property type="molecule type" value="Genomic_DNA"/>
</dbReference>
<sequence>MASENPPEFLLSRAQFPSWDSDYVSWSIGMLTQNWLFVCLQCVIHMGEETKNPKRTVPHAMF</sequence>
<keyword evidence="2" id="KW-1185">Reference proteome</keyword>
<name>A0A136JJQ6_9PEZI</name>
<dbReference type="InParanoid" id="A0A136JJQ6"/>
<organism evidence="1 2">
    <name type="scientific">Microdochium bolleyi</name>
    <dbReference type="NCBI Taxonomy" id="196109"/>
    <lineage>
        <taxon>Eukaryota</taxon>
        <taxon>Fungi</taxon>
        <taxon>Dikarya</taxon>
        <taxon>Ascomycota</taxon>
        <taxon>Pezizomycotina</taxon>
        <taxon>Sordariomycetes</taxon>
        <taxon>Xylariomycetidae</taxon>
        <taxon>Xylariales</taxon>
        <taxon>Microdochiaceae</taxon>
        <taxon>Microdochium</taxon>
    </lineage>
</organism>
<gene>
    <name evidence="1" type="ORF">Micbo1qcDRAFT_200063</name>
</gene>
<dbReference type="Gene3D" id="1.20.1740.10">
    <property type="entry name" value="Amino acid/polyamine transporter I"/>
    <property type="match status" value="1"/>
</dbReference>